<dbReference type="RefSeq" id="WP_220167267.1">
    <property type="nucleotide sequence ID" value="NZ_JAIBOA010000009.1"/>
</dbReference>
<reference evidence="2 3" key="1">
    <citation type="submission" date="2021-07" db="EMBL/GenBank/DDBJ databases">
        <title>Actinomadura sp. PM05-2 isolated from lichen.</title>
        <authorList>
            <person name="Somphong A."/>
            <person name="Phongsopitanun W."/>
            <person name="Tanasupawat S."/>
            <person name="Peongsungnone V."/>
        </authorList>
    </citation>
    <scope>NUCLEOTIDE SEQUENCE [LARGE SCALE GENOMIC DNA]</scope>
    <source>
        <strain evidence="2 3">PM05-2</strain>
    </source>
</reference>
<comment type="caution">
    <text evidence="2">The sequence shown here is derived from an EMBL/GenBank/DDBJ whole genome shotgun (WGS) entry which is preliminary data.</text>
</comment>
<dbReference type="Proteomes" id="UP000774570">
    <property type="component" value="Unassembled WGS sequence"/>
</dbReference>
<sequence length="440" mass="46739">MSLRTVAAVAAAVALPVALAAPAHATPVHSATFTEFAASKQRVSYTDRTVVFSGRLVQAAGTDEEAPIAGAPVQIIAPGQTLSTTVTGADGRFSASVDLPSGEAWVSARFAGDDERFSEVSSPLKEDVVQSPTRLLPDATLPASVPAGTSVAFTGTVQIQVEGAWRPLPDARIVLGGTDGDGAGHSFTGASGADGRYRITLPVAYTSAWSVETGSSAFTFYGHVRAAYPHVLHAISKTRIASFHLSAAKAEAHARTGIQALGTVQAWNGSAWAGLPRQSVDLYYRPKGSKTWHRTWGGQADDQGRLHVDLRPVIGTADWQARVAESGDLLASSSATASATFTDKTHWDDADASRSAHGTHVYGTVQDWYNGQESFSSLKGLKVKLYYRRKGAKTWHYYTATKVRSDGWVSLSGLKRGKGYYFRFVLPAQGAFLGSTSKTF</sequence>
<dbReference type="EMBL" id="JAIBOA010000009">
    <property type="protein sequence ID" value="MBW8484043.1"/>
    <property type="molecule type" value="Genomic_DNA"/>
</dbReference>
<evidence type="ECO:0000313" key="2">
    <source>
        <dbReference type="EMBL" id="MBW8484043.1"/>
    </source>
</evidence>
<gene>
    <name evidence="2" type="ORF">K1Y72_16770</name>
</gene>
<proteinExistence type="predicted"/>
<evidence type="ECO:0000256" key="1">
    <source>
        <dbReference type="SAM" id="SignalP"/>
    </source>
</evidence>
<protein>
    <submittedName>
        <fullName evidence="2">Carboxypeptidase-like regulatory domain-containing protein</fullName>
    </submittedName>
</protein>
<organism evidence="2 3">
    <name type="scientific">Actinomadura parmotrematis</name>
    <dbReference type="NCBI Taxonomy" id="2864039"/>
    <lineage>
        <taxon>Bacteria</taxon>
        <taxon>Bacillati</taxon>
        <taxon>Actinomycetota</taxon>
        <taxon>Actinomycetes</taxon>
        <taxon>Streptosporangiales</taxon>
        <taxon>Thermomonosporaceae</taxon>
        <taxon>Actinomadura</taxon>
    </lineage>
</organism>
<feature type="signal peptide" evidence="1">
    <location>
        <begin position="1"/>
        <end position="25"/>
    </location>
</feature>
<name>A0ABS7FX57_9ACTN</name>
<accession>A0ABS7FX57</accession>
<evidence type="ECO:0000313" key="3">
    <source>
        <dbReference type="Proteomes" id="UP000774570"/>
    </source>
</evidence>
<keyword evidence="3" id="KW-1185">Reference proteome</keyword>
<keyword evidence="1" id="KW-0732">Signal</keyword>
<feature type="chain" id="PRO_5047330901" evidence="1">
    <location>
        <begin position="26"/>
        <end position="440"/>
    </location>
</feature>